<dbReference type="AlphaFoldDB" id="A0A412KHY3"/>
<keyword evidence="2" id="KW-0645">Protease</keyword>
<name>A0A412KHY3_9FIRM</name>
<dbReference type="Proteomes" id="UP000285981">
    <property type="component" value="Unassembled WGS sequence"/>
</dbReference>
<protein>
    <submittedName>
        <fullName evidence="2">BREX system Lon protease-like protein BrxL</fullName>
    </submittedName>
</protein>
<sequence>MSIKNKIIYENESVQILTKISVDINIKTGEISFAIPDFGVTEKETLIEPAIWDVYKEDLINTGETWGIIKLGYRQPDDTVKPKIPGKIKLTGFKNFRPYTVDVEYFKEMRSNFETDEWIDILLGAIDYNADGYETKLQKLTMLTRLLPFVEKRINLIELAPKGTGKSYVFGHISKNGLLTDGGKVTRSKMFYDANRRKPGYICGPDYVAIDEVKLVNFGDENEMRSILQGYLEYGTFNSNGYNGESDAGVVFLGNIKEENMDEYGYMLGELPTLFQETALLDRIHGFVKGWDIPRMNDGLKLTGWALNSEYFCSILHELRNDMSYRAIVEKIVEVPEHADTRDTEAIKRLATAYLKLLFPNVRNEFDVDKMEFRDYCLTPAMKMRRIIKLQQGMIDSEYKNKDVPCLMVRE</sequence>
<evidence type="ECO:0000313" key="3">
    <source>
        <dbReference type="Proteomes" id="UP000285981"/>
    </source>
</evidence>
<keyword evidence="2" id="KW-0378">Hydrolase</keyword>
<dbReference type="InterPro" id="IPR014061">
    <property type="entry name" value="BrxL-like"/>
</dbReference>
<dbReference type="Pfam" id="PF20442">
    <property type="entry name" value="BrxL_N"/>
    <property type="match status" value="1"/>
</dbReference>
<dbReference type="GO" id="GO:0008233">
    <property type="term" value="F:peptidase activity"/>
    <property type="evidence" value="ECO:0007669"/>
    <property type="project" value="UniProtKB-KW"/>
</dbReference>
<feature type="domain" description="BREX system Lon protease-like BrxL N-terminal" evidence="1">
    <location>
        <begin position="3"/>
        <end position="73"/>
    </location>
</feature>
<comment type="caution">
    <text evidence="2">The sequence shown here is derived from an EMBL/GenBank/DDBJ whole genome shotgun (WGS) entry which is preliminary data.</text>
</comment>
<evidence type="ECO:0000313" key="2">
    <source>
        <dbReference type="EMBL" id="RGS68278.1"/>
    </source>
</evidence>
<accession>A0A412KHY3</accession>
<dbReference type="GO" id="GO:0006508">
    <property type="term" value="P:proteolysis"/>
    <property type="evidence" value="ECO:0007669"/>
    <property type="project" value="UniProtKB-KW"/>
</dbReference>
<organism evidence="2 3">
    <name type="scientific">Dorea formicigenerans</name>
    <dbReference type="NCBI Taxonomy" id="39486"/>
    <lineage>
        <taxon>Bacteria</taxon>
        <taxon>Bacillati</taxon>
        <taxon>Bacillota</taxon>
        <taxon>Clostridia</taxon>
        <taxon>Lachnospirales</taxon>
        <taxon>Lachnospiraceae</taxon>
        <taxon>Dorea</taxon>
    </lineage>
</organism>
<proteinExistence type="predicted"/>
<reference evidence="2 3" key="1">
    <citation type="submission" date="2018-08" db="EMBL/GenBank/DDBJ databases">
        <title>A genome reference for cultivated species of the human gut microbiota.</title>
        <authorList>
            <person name="Zou Y."/>
            <person name="Xue W."/>
            <person name="Luo G."/>
        </authorList>
    </citation>
    <scope>NUCLEOTIDE SEQUENCE [LARGE SCALE GENOMIC DNA]</scope>
    <source>
        <strain evidence="2 3">AF21-25</strain>
    </source>
</reference>
<dbReference type="Pfam" id="PF13337">
    <property type="entry name" value="BrxL_ATPase"/>
    <property type="match status" value="1"/>
</dbReference>
<gene>
    <name evidence="2" type="primary">brxL</name>
    <name evidence="2" type="ORF">DWX78_13055</name>
</gene>
<dbReference type="InterPro" id="IPR046838">
    <property type="entry name" value="BrxL_N"/>
</dbReference>
<evidence type="ECO:0000259" key="1">
    <source>
        <dbReference type="Pfam" id="PF20442"/>
    </source>
</evidence>
<dbReference type="NCBIfam" id="TIGR02688">
    <property type="entry name" value="BREX system Lon protease-like protein BrxL"/>
    <property type="match status" value="1"/>
</dbReference>
<dbReference type="EMBL" id="QRVU01000082">
    <property type="protein sequence ID" value="RGS68278.1"/>
    <property type="molecule type" value="Genomic_DNA"/>
</dbReference>